<dbReference type="HOGENOM" id="CLU_3268115_0_0_9"/>
<sequence>MFAREPEKTDTSLQLWMYVKKIVGCLSCEYCHTKGEGRCVH</sequence>
<reference evidence="1 2" key="2">
    <citation type="submission" date="2009-02" db="EMBL/GenBank/DDBJ databases">
        <title>Draft genome sequence of Clostridium methylpentosum (DSM 5476).</title>
        <authorList>
            <person name="Sudarsanam P."/>
            <person name="Ley R."/>
            <person name="Guruge J."/>
            <person name="Turnbaugh P.J."/>
            <person name="Mahowald M."/>
            <person name="Liep D."/>
            <person name="Gordon J."/>
        </authorList>
    </citation>
    <scope>NUCLEOTIDE SEQUENCE [LARGE SCALE GENOMIC DNA]</scope>
    <source>
        <strain evidence="1 2">DSM 5476</strain>
    </source>
</reference>
<reference evidence="1 2" key="1">
    <citation type="submission" date="2009-01" db="EMBL/GenBank/DDBJ databases">
        <authorList>
            <person name="Fulton L."/>
            <person name="Clifton S."/>
            <person name="Fulton B."/>
            <person name="Xu J."/>
            <person name="Minx P."/>
            <person name="Pepin K.H."/>
            <person name="Johnson M."/>
            <person name="Bhonagiri V."/>
            <person name="Nash W.E."/>
            <person name="Mardis E.R."/>
            <person name="Wilson R.K."/>
        </authorList>
    </citation>
    <scope>NUCLEOTIDE SEQUENCE [LARGE SCALE GENOMIC DNA]</scope>
    <source>
        <strain evidence="1 2">DSM 5476</strain>
    </source>
</reference>
<dbReference type="STRING" id="537013.CLOSTMETH_01835"/>
<accession>C0EDA8</accession>
<organism evidence="1 2">
    <name type="scientific">[Clostridium] methylpentosum DSM 5476</name>
    <dbReference type="NCBI Taxonomy" id="537013"/>
    <lineage>
        <taxon>Bacteria</taxon>
        <taxon>Bacillati</taxon>
        <taxon>Bacillota</taxon>
        <taxon>Clostridia</taxon>
        <taxon>Eubacteriales</taxon>
        <taxon>Oscillospiraceae</taxon>
        <taxon>Oscillospiraceae incertae sedis</taxon>
    </lineage>
</organism>
<keyword evidence="2" id="KW-1185">Reference proteome</keyword>
<proteinExistence type="predicted"/>
<name>C0EDA8_9FIRM</name>
<gene>
    <name evidence="1" type="ORF">CLOSTMETH_01835</name>
</gene>
<dbReference type="Proteomes" id="UP000003340">
    <property type="component" value="Unassembled WGS sequence"/>
</dbReference>
<dbReference type="AlphaFoldDB" id="C0EDA8"/>
<evidence type="ECO:0000313" key="2">
    <source>
        <dbReference type="Proteomes" id="UP000003340"/>
    </source>
</evidence>
<comment type="caution">
    <text evidence="1">The sequence shown here is derived from an EMBL/GenBank/DDBJ whole genome shotgun (WGS) entry which is preliminary data.</text>
</comment>
<protein>
    <submittedName>
        <fullName evidence="1">Uncharacterized protein</fullName>
    </submittedName>
</protein>
<dbReference type="EMBL" id="ACEC01000061">
    <property type="protein sequence ID" value="EEG30494.1"/>
    <property type="molecule type" value="Genomic_DNA"/>
</dbReference>
<evidence type="ECO:0000313" key="1">
    <source>
        <dbReference type="EMBL" id="EEG30494.1"/>
    </source>
</evidence>